<reference evidence="1 2" key="1">
    <citation type="submission" date="2014-08" db="EMBL/GenBank/DDBJ databases">
        <title>Porphyromonas crevioricanis strain:COT-253_OH1447 Genome sequencing.</title>
        <authorList>
            <person name="Wallis C."/>
            <person name="Deusch O."/>
            <person name="O'Flynn C."/>
            <person name="Davis I."/>
            <person name="Jospin G."/>
            <person name="Darling A.E."/>
            <person name="Coil D.A."/>
            <person name="Alexiev A."/>
            <person name="Horsfall A."/>
            <person name="Kirkwood N."/>
            <person name="Harris S."/>
            <person name="Eisen J.A."/>
        </authorList>
    </citation>
    <scope>NUCLEOTIDE SEQUENCE [LARGE SCALE GENOMIC DNA]</scope>
    <source>
        <strain evidence="2">COT-253 OH1447</strain>
    </source>
</reference>
<sequence>MSKEFFEMKKFVSVVAIAATLVACGGNKTTNDATQDSIAAAERAAFVADSTAVAALVGTYTDTIPGANAKSETQVTLTLNQDKSWSKLVHYTQNAEMADETTNGSFVLNADTLLLNNETNDMFLVMPEKVQMLNQDKTMPENPDFYDLKKEMATE</sequence>
<dbReference type="Pfam" id="PF04170">
    <property type="entry name" value="NlpE"/>
    <property type="match status" value="1"/>
</dbReference>
<evidence type="ECO:0000313" key="2">
    <source>
        <dbReference type="Proteomes" id="UP000030136"/>
    </source>
</evidence>
<dbReference type="EMBL" id="JQJC01000020">
    <property type="protein sequence ID" value="KGN94174.1"/>
    <property type="molecule type" value="Genomic_DNA"/>
</dbReference>
<name>A0AB34PFZ9_9PORP</name>
<proteinExistence type="predicted"/>
<gene>
    <name evidence="1" type="ORF">HQ38_06480</name>
</gene>
<protein>
    <recommendedName>
        <fullName evidence="3">Lipoprotein</fullName>
    </recommendedName>
</protein>
<dbReference type="InterPro" id="IPR007298">
    <property type="entry name" value="Cu-R_lipoprotein_NlpE"/>
</dbReference>
<dbReference type="Gene3D" id="2.40.128.640">
    <property type="match status" value="1"/>
</dbReference>
<organism evidence="1 2">
    <name type="scientific">Porphyromonas crevioricanis</name>
    <dbReference type="NCBI Taxonomy" id="393921"/>
    <lineage>
        <taxon>Bacteria</taxon>
        <taxon>Pseudomonadati</taxon>
        <taxon>Bacteroidota</taxon>
        <taxon>Bacteroidia</taxon>
        <taxon>Bacteroidales</taxon>
        <taxon>Porphyromonadaceae</taxon>
        <taxon>Porphyromonas</taxon>
    </lineage>
</organism>
<evidence type="ECO:0008006" key="3">
    <source>
        <dbReference type="Google" id="ProtNLM"/>
    </source>
</evidence>
<accession>A0AB34PFZ9</accession>
<comment type="caution">
    <text evidence="1">The sequence shown here is derived from an EMBL/GenBank/DDBJ whole genome shotgun (WGS) entry which is preliminary data.</text>
</comment>
<dbReference type="Proteomes" id="UP000030136">
    <property type="component" value="Unassembled WGS sequence"/>
</dbReference>
<dbReference type="PROSITE" id="PS51257">
    <property type="entry name" value="PROKAR_LIPOPROTEIN"/>
    <property type="match status" value="1"/>
</dbReference>
<dbReference type="AlphaFoldDB" id="A0AB34PFZ9"/>
<evidence type="ECO:0000313" key="1">
    <source>
        <dbReference type="EMBL" id="KGN94174.1"/>
    </source>
</evidence>